<proteinExistence type="inferred from homology"/>
<dbReference type="PANTHER" id="PTHR30614:SF21">
    <property type="entry name" value="AMINO ACID ABC TRANSPORTER PERMEASE"/>
    <property type="match status" value="1"/>
</dbReference>
<dbReference type="NCBIfam" id="TIGR01726">
    <property type="entry name" value="HEQRo_perm_3TM"/>
    <property type="match status" value="1"/>
</dbReference>
<keyword evidence="10" id="KW-1185">Reference proteome</keyword>
<feature type="transmembrane region" description="Helical" evidence="7">
    <location>
        <begin position="19"/>
        <end position="37"/>
    </location>
</feature>
<organism evidence="9 10">
    <name type="scientific">Streptomyces chilikensis</name>
    <dbReference type="NCBI Taxonomy" id="1194079"/>
    <lineage>
        <taxon>Bacteria</taxon>
        <taxon>Bacillati</taxon>
        <taxon>Actinomycetota</taxon>
        <taxon>Actinomycetes</taxon>
        <taxon>Kitasatosporales</taxon>
        <taxon>Streptomycetaceae</taxon>
        <taxon>Streptomyces</taxon>
    </lineage>
</organism>
<evidence type="ECO:0000313" key="10">
    <source>
        <dbReference type="Proteomes" id="UP001551584"/>
    </source>
</evidence>
<comment type="subcellular location">
    <subcellularLocation>
        <location evidence="1 7">Cell membrane</location>
        <topology evidence="1 7">Multi-pass membrane protein</topology>
    </subcellularLocation>
</comment>
<keyword evidence="4 7" id="KW-0812">Transmembrane</keyword>
<evidence type="ECO:0000256" key="2">
    <source>
        <dbReference type="ARBA" id="ARBA00022448"/>
    </source>
</evidence>
<dbReference type="InterPro" id="IPR035906">
    <property type="entry name" value="MetI-like_sf"/>
</dbReference>
<keyword evidence="5 7" id="KW-1133">Transmembrane helix</keyword>
<comment type="caution">
    <text evidence="9">The sequence shown here is derived from an EMBL/GenBank/DDBJ whole genome shotgun (WGS) entry which is preliminary data.</text>
</comment>
<dbReference type="PANTHER" id="PTHR30614">
    <property type="entry name" value="MEMBRANE COMPONENT OF AMINO ACID ABC TRANSPORTER"/>
    <property type="match status" value="1"/>
</dbReference>
<dbReference type="Pfam" id="PF00528">
    <property type="entry name" value="BPD_transp_1"/>
    <property type="match status" value="1"/>
</dbReference>
<feature type="transmembrane region" description="Helical" evidence="7">
    <location>
        <begin position="72"/>
        <end position="92"/>
    </location>
</feature>
<evidence type="ECO:0000313" key="9">
    <source>
        <dbReference type="EMBL" id="MEU9578622.1"/>
    </source>
</evidence>
<accession>A0ABV3EQY7</accession>
<evidence type="ECO:0000259" key="8">
    <source>
        <dbReference type="PROSITE" id="PS50928"/>
    </source>
</evidence>
<evidence type="ECO:0000256" key="1">
    <source>
        <dbReference type="ARBA" id="ARBA00004651"/>
    </source>
</evidence>
<feature type="transmembrane region" description="Helical" evidence="7">
    <location>
        <begin position="239"/>
        <end position="264"/>
    </location>
</feature>
<feature type="transmembrane region" description="Helical" evidence="7">
    <location>
        <begin position="187"/>
        <end position="209"/>
    </location>
</feature>
<dbReference type="CDD" id="cd06261">
    <property type="entry name" value="TM_PBP2"/>
    <property type="match status" value="1"/>
</dbReference>
<dbReference type="Gene3D" id="1.10.3720.10">
    <property type="entry name" value="MetI-like"/>
    <property type="match status" value="1"/>
</dbReference>
<keyword evidence="3" id="KW-1003">Cell membrane</keyword>
<evidence type="ECO:0000256" key="3">
    <source>
        <dbReference type="ARBA" id="ARBA00022475"/>
    </source>
</evidence>
<reference evidence="9 10" key="1">
    <citation type="submission" date="2024-06" db="EMBL/GenBank/DDBJ databases">
        <title>The Natural Products Discovery Center: Release of the First 8490 Sequenced Strains for Exploring Actinobacteria Biosynthetic Diversity.</title>
        <authorList>
            <person name="Kalkreuter E."/>
            <person name="Kautsar S.A."/>
            <person name="Yang D."/>
            <person name="Bader C.D."/>
            <person name="Teijaro C.N."/>
            <person name="Fluegel L."/>
            <person name="Davis C.M."/>
            <person name="Simpson J.R."/>
            <person name="Lauterbach L."/>
            <person name="Steele A.D."/>
            <person name="Gui C."/>
            <person name="Meng S."/>
            <person name="Li G."/>
            <person name="Viehrig K."/>
            <person name="Ye F."/>
            <person name="Su P."/>
            <person name="Kiefer A.F."/>
            <person name="Nichols A."/>
            <person name="Cepeda A.J."/>
            <person name="Yan W."/>
            <person name="Fan B."/>
            <person name="Jiang Y."/>
            <person name="Adhikari A."/>
            <person name="Zheng C.-J."/>
            <person name="Schuster L."/>
            <person name="Cowan T.M."/>
            <person name="Smanski M.J."/>
            <person name="Chevrette M.G."/>
            <person name="De Carvalho L.P.S."/>
            <person name="Shen B."/>
        </authorList>
    </citation>
    <scope>NUCLEOTIDE SEQUENCE [LARGE SCALE GENOMIC DNA]</scope>
    <source>
        <strain evidence="9 10">NPDC048117</strain>
    </source>
</reference>
<evidence type="ECO:0000256" key="5">
    <source>
        <dbReference type="ARBA" id="ARBA00022989"/>
    </source>
</evidence>
<name>A0ABV3EQY7_9ACTN</name>
<dbReference type="SUPFAM" id="SSF161098">
    <property type="entry name" value="MetI-like"/>
    <property type="match status" value="1"/>
</dbReference>
<sequence length="298" mass="32070">MSASVLYEAQGPRAKARNIIYTAVFLVAVALLLWWVYSALKEKGQLEWALWSPFFGSEAWTTYILPGLENTLLAAGLSLVIALPLGAVLGIARLSDHAWVRVPAAVIVEFFRAIPVLILMIFCQQFYYLYTGVSSDSRPLYAVITGLVLYNASVLAEVVRAGILSLPKGQSEAAMAIGLRKNQMMRMVLLPQAVTAMLPAIVSQIVVIVKDTALGGYMMVFPELLSSATTLSSYYGANIIPSLTVAAIIFILINFALTSFASWLEKRLRRAKKSTGVTLAPDGGVDQSGFGGVGGATN</sequence>
<dbReference type="PROSITE" id="PS50928">
    <property type="entry name" value="ABC_TM1"/>
    <property type="match status" value="1"/>
</dbReference>
<dbReference type="RefSeq" id="WP_359272803.1">
    <property type="nucleotide sequence ID" value="NZ_JBEZNA010000031.1"/>
</dbReference>
<evidence type="ECO:0000256" key="7">
    <source>
        <dbReference type="RuleBase" id="RU363032"/>
    </source>
</evidence>
<dbReference type="InterPro" id="IPR000515">
    <property type="entry name" value="MetI-like"/>
</dbReference>
<dbReference type="InterPro" id="IPR010065">
    <property type="entry name" value="AA_ABC_transptr_permease_3TM"/>
</dbReference>
<gene>
    <name evidence="9" type="ORF">AB0D95_15390</name>
</gene>
<dbReference type="EMBL" id="JBEZNA010000031">
    <property type="protein sequence ID" value="MEU9578622.1"/>
    <property type="molecule type" value="Genomic_DNA"/>
</dbReference>
<evidence type="ECO:0000256" key="6">
    <source>
        <dbReference type="ARBA" id="ARBA00023136"/>
    </source>
</evidence>
<feature type="domain" description="ABC transmembrane type-1" evidence="8">
    <location>
        <begin position="68"/>
        <end position="261"/>
    </location>
</feature>
<comment type="similarity">
    <text evidence="7">Belongs to the binding-protein-dependent transport system permease family.</text>
</comment>
<keyword evidence="6 7" id="KW-0472">Membrane</keyword>
<dbReference type="Proteomes" id="UP001551584">
    <property type="component" value="Unassembled WGS sequence"/>
</dbReference>
<evidence type="ECO:0000256" key="4">
    <source>
        <dbReference type="ARBA" id="ARBA00022692"/>
    </source>
</evidence>
<dbReference type="InterPro" id="IPR043429">
    <property type="entry name" value="ArtM/GltK/GlnP/TcyL/YhdX-like"/>
</dbReference>
<feature type="transmembrane region" description="Helical" evidence="7">
    <location>
        <begin position="104"/>
        <end position="128"/>
    </location>
</feature>
<keyword evidence="2 7" id="KW-0813">Transport</keyword>
<feature type="transmembrane region" description="Helical" evidence="7">
    <location>
        <begin position="140"/>
        <end position="166"/>
    </location>
</feature>
<protein>
    <submittedName>
        <fullName evidence="9">Amino acid ABC transporter permease</fullName>
    </submittedName>
</protein>